<dbReference type="EMBL" id="CM046392">
    <property type="protein sequence ID" value="KAI8555294.1"/>
    <property type="molecule type" value="Genomic_DNA"/>
</dbReference>
<evidence type="ECO:0000313" key="2">
    <source>
        <dbReference type="Proteomes" id="UP001062846"/>
    </source>
</evidence>
<organism evidence="1 2">
    <name type="scientific">Rhododendron molle</name>
    <name type="common">Chinese azalea</name>
    <name type="synonym">Azalea mollis</name>
    <dbReference type="NCBI Taxonomy" id="49168"/>
    <lineage>
        <taxon>Eukaryota</taxon>
        <taxon>Viridiplantae</taxon>
        <taxon>Streptophyta</taxon>
        <taxon>Embryophyta</taxon>
        <taxon>Tracheophyta</taxon>
        <taxon>Spermatophyta</taxon>
        <taxon>Magnoliopsida</taxon>
        <taxon>eudicotyledons</taxon>
        <taxon>Gunneridae</taxon>
        <taxon>Pentapetalae</taxon>
        <taxon>asterids</taxon>
        <taxon>Ericales</taxon>
        <taxon>Ericaceae</taxon>
        <taxon>Ericoideae</taxon>
        <taxon>Rhodoreae</taxon>
        <taxon>Rhododendron</taxon>
    </lineage>
</organism>
<gene>
    <name evidence="1" type="ORF">RHMOL_Rhmol05G0163600</name>
</gene>
<evidence type="ECO:0000313" key="1">
    <source>
        <dbReference type="EMBL" id="KAI8555294.1"/>
    </source>
</evidence>
<comment type="caution">
    <text evidence="1">The sequence shown here is derived from an EMBL/GenBank/DDBJ whole genome shotgun (WGS) entry which is preliminary data.</text>
</comment>
<keyword evidence="2" id="KW-1185">Reference proteome</keyword>
<reference evidence="1" key="1">
    <citation type="submission" date="2022-02" db="EMBL/GenBank/DDBJ databases">
        <title>Plant Genome Project.</title>
        <authorList>
            <person name="Zhang R.-G."/>
        </authorList>
    </citation>
    <scope>NUCLEOTIDE SEQUENCE</scope>
    <source>
        <strain evidence="1">AT1</strain>
    </source>
</reference>
<protein>
    <submittedName>
        <fullName evidence="1">Uncharacterized protein</fullName>
    </submittedName>
</protein>
<dbReference type="Proteomes" id="UP001062846">
    <property type="component" value="Chromosome 5"/>
</dbReference>
<proteinExistence type="predicted"/>
<accession>A0ACC0NR62</accession>
<sequence length="505" mass="58226">MDLDEKSRLRNVFWADARSRAACKEFGDVVTFDTTYLVNKYNMPFAPFVGVNHHGQSILLGCGLISHEDTESFSWLFETWRTCMWGCAPKAMITDQCMAMKNALENVFTDTRHRWCIWHIMKKLPEKLNGCNAYENISSCMQQYENALANKVESENQEDEKSWHTYIPLVTKNDLEKQFQSVYTHEKVREFHDEFFGRLECSCSLKEESMSKYEVKEWVTYGEGKERKRFQVPFIVDFNSETNEAHCNCRLFEFRGMVCRHQLTVWCQMGVERVPDKYVFRRWCKNVKRAHTKVRISYDKYSTSIEAHRHDNMCNLFNEVVDLAECSQEKYDMVMTRIRELKRELMEASVICESNVVSLGDDMDTHIDSISLGDGVITSKQSTNILDPEGVRRKGRPPCKRKKGVVEIAVKKKRETKKKTSSNEKVEEVEKIAVGHGFGTQEKFLLFSVLPDVIASQSNALSSLLKFNELYAVNISDPRTDAGKAAPTAAHHSLRIPKKGGNDGK</sequence>
<name>A0ACC0NR62_RHOML</name>